<feature type="binding site" evidence="7">
    <location>
        <begin position="81"/>
        <end position="83"/>
    </location>
    <ligand>
        <name>5-amino-6-(D-ribitylamino)uracil</name>
        <dbReference type="ChEBI" id="CHEBI:15934"/>
    </ligand>
</feature>
<dbReference type="GO" id="GO:0009231">
    <property type="term" value="P:riboflavin biosynthetic process"/>
    <property type="evidence" value="ECO:0007669"/>
    <property type="project" value="UniProtKB-UniRule"/>
</dbReference>
<evidence type="ECO:0000256" key="7">
    <source>
        <dbReference type="HAMAP-Rule" id="MF_00178"/>
    </source>
</evidence>
<evidence type="ECO:0000256" key="2">
    <source>
        <dbReference type="ARBA" id="ARBA00007424"/>
    </source>
</evidence>
<dbReference type="PANTHER" id="PTHR21058">
    <property type="entry name" value="6,7-DIMETHYL-8-RIBITYLLUMAZINE SYNTHASE DMRL SYNTHASE LUMAZINE SYNTHASE"/>
    <property type="match status" value="1"/>
</dbReference>
<dbReference type="Pfam" id="PF00885">
    <property type="entry name" value="DMRL_synthase"/>
    <property type="match status" value="1"/>
</dbReference>
<dbReference type="KEGG" id="lyj:FKV23_13425"/>
<evidence type="ECO:0000313" key="8">
    <source>
        <dbReference type="EMBL" id="QDH70972.1"/>
    </source>
</evidence>
<proteinExistence type="inferred from homology"/>
<feature type="binding site" evidence="7">
    <location>
        <position position="128"/>
    </location>
    <ligand>
        <name>(2S)-2-hydroxy-3-oxobutyl phosphate</name>
        <dbReference type="ChEBI" id="CHEBI:58830"/>
    </ligand>
</feature>
<comment type="pathway">
    <text evidence="1 7">Cofactor biosynthesis; riboflavin biosynthesis; riboflavin from 2-hydroxy-3-oxobutyl phosphate and 5-amino-6-(D-ribitylamino)uracil: step 1/2.</text>
</comment>
<dbReference type="OrthoDB" id="9809709at2"/>
<dbReference type="InterPro" id="IPR036467">
    <property type="entry name" value="LS/RS_sf"/>
</dbReference>
<dbReference type="PANTHER" id="PTHR21058:SF0">
    <property type="entry name" value="6,7-DIMETHYL-8-RIBITYLLUMAZINE SYNTHASE"/>
    <property type="match status" value="1"/>
</dbReference>
<protein>
    <recommendedName>
        <fullName evidence="3 7">6,7-dimethyl-8-ribityllumazine synthase</fullName>
        <shortName evidence="7">DMRL synthase</shortName>
        <shortName evidence="7">LS</shortName>
        <shortName evidence="7">Lumazine synthase</shortName>
        <ecNumber evidence="3 7">2.5.1.78</ecNumber>
    </recommendedName>
</protein>
<feature type="active site" description="Proton donor" evidence="7">
    <location>
        <position position="89"/>
    </location>
</feature>
<evidence type="ECO:0000256" key="6">
    <source>
        <dbReference type="ARBA" id="ARBA00048785"/>
    </source>
</evidence>
<keyword evidence="9" id="KW-1185">Reference proteome</keyword>
<keyword evidence="5 7" id="KW-0808">Transferase</keyword>
<dbReference type="InterPro" id="IPR034964">
    <property type="entry name" value="LS"/>
</dbReference>
<dbReference type="InterPro" id="IPR002180">
    <property type="entry name" value="LS/RS"/>
</dbReference>
<feature type="binding site" evidence="7">
    <location>
        <begin position="57"/>
        <end position="59"/>
    </location>
    <ligand>
        <name>5-amino-6-(D-ribitylamino)uracil</name>
        <dbReference type="ChEBI" id="CHEBI:15934"/>
    </ligand>
</feature>
<sequence length="177" mass="18734">MPHIEGDLRSPPGARYAIIASRWNPRITDTLVAGARKTFTGNGVVETAIDVIRVPGAWEIPVTAARLAEAGDHAAIVALGCVVRGDTRHYEQVADGVSDALMRVSLDFGVPVANGVLAVDRFEDAEARAGGNLGNKGEEAALVAIEMAHLLSQLPEPDDLDTFMDTLVEGDLLEGRP</sequence>
<dbReference type="HAMAP" id="MF_00178">
    <property type="entry name" value="Lumazine_synth"/>
    <property type="match status" value="1"/>
</dbReference>
<name>A0A514BUC6_9GAMM</name>
<dbReference type="RefSeq" id="WP_141624304.1">
    <property type="nucleotide sequence ID" value="NZ_CP041242.1"/>
</dbReference>
<dbReference type="Proteomes" id="UP000317199">
    <property type="component" value="Chromosome"/>
</dbReference>
<dbReference type="CDD" id="cd09209">
    <property type="entry name" value="Lumazine_synthase-I"/>
    <property type="match status" value="1"/>
</dbReference>
<comment type="similarity">
    <text evidence="2 7">Belongs to the DMRL synthase family.</text>
</comment>
<dbReference type="GO" id="GO:0009349">
    <property type="term" value="C:riboflavin synthase complex"/>
    <property type="evidence" value="ECO:0007669"/>
    <property type="project" value="UniProtKB-UniRule"/>
</dbReference>
<comment type="catalytic activity">
    <reaction evidence="6 7">
        <text>(2S)-2-hydroxy-3-oxobutyl phosphate + 5-amino-6-(D-ribitylamino)uracil = 6,7-dimethyl-8-(1-D-ribityl)lumazine + phosphate + 2 H2O + H(+)</text>
        <dbReference type="Rhea" id="RHEA:26152"/>
        <dbReference type="ChEBI" id="CHEBI:15377"/>
        <dbReference type="ChEBI" id="CHEBI:15378"/>
        <dbReference type="ChEBI" id="CHEBI:15934"/>
        <dbReference type="ChEBI" id="CHEBI:43474"/>
        <dbReference type="ChEBI" id="CHEBI:58201"/>
        <dbReference type="ChEBI" id="CHEBI:58830"/>
        <dbReference type="EC" id="2.5.1.78"/>
    </reaction>
</comment>
<dbReference type="NCBIfam" id="TIGR00114">
    <property type="entry name" value="lumazine-synth"/>
    <property type="match status" value="1"/>
</dbReference>
<evidence type="ECO:0000256" key="4">
    <source>
        <dbReference type="ARBA" id="ARBA00022619"/>
    </source>
</evidence>
<dbReference type="SUPFAM" id="SSF52121">
    <property type="entry name" value="Lumazine synthase"/>
    <property type="match status" value="1"/>
</dbReference>
<feature type="binding site" evidence="7">
    <location>
        <position position="114"/>
    </location>
    <ligand>
        <name>5-amino-6-(D-ribitylamino)uracil</name>
        <dbReference type="ChEBI" id="CHEBI:15934"/>
    </ligand>
</feature>
<dbReference type="UniPathway" id="UPA00275">
    <property type="reaction ID" value="UER00404"/>
</dbReference>
<comment type="subunit">
    <text evidence="7">Forms an icosahedral capsid composed of 60 subunits, arranged as a dodecamer of pentamers.</text>
</comment>
<dbReference type="AlphaFoldDB" id="A0A514BUC6"/>
<comment type="function">
    <text evidence="7">Catalyzes the formation of 6,7-dimethyl-8-ribityllumazine by condensation of 5-amino-6-(D-ribitylamino)uracil with 3,4-dihydroxy-2-butanone 4-phosphate. This is the penultimate step in the biosynthesis of riboflavin.</text>
</comment>
<dbReference type="GO" id="GO:0005829">
    <property type="term" value="C:cytosol"/>
    <property type="evidence" value="ECO:0007669"/>
    <property type="project" value="TreeGrafter"/>
</dbReference>
<evidence type="ECO:0000313" key="9">
    <source>
        <dbReference type="Proteomes" id="UP000317199"/>
    </source>
</evidence>
<dbReference type="EMBL" id="CP041242">
    <property type="protein sequence ID" value="QDH70972.1"/>
    <property type="molecule type" value="Genomic_DNA"/>
</dbReference>
<dbReference type="Gene3D" id="3.40.50.960">
    <property type="entry name" value="Lumazine/riboflavin synthase"/>
    <property type="match status" value="1"/>
</dbReference>
<gene>
    <name evidence="7" type="primary">ribH</name>
    <name evidence="8" type="ORF">FKV23_13425</name>
</gene>
<evidence type="ECO:0000256" key="5">
    <source>
        <dbReference type="ARBA" id="ARBA00022679"/>
    </source>
</evidence>
<accession>A0A514BUC6</accession>
<evidence type="ECO:0000256" key="1">
    <source>
        <dbReference type="ARBA" id="ARBA00004917"/>
    </source>
</evidence>
<reference evidence="8 9" key="1">
    <citation type="submission" date="2019-06" db="EMBL/GenBank/DDBJ databases">
        <title>Lysobacter alkalisoli sp. nov. isolated from saline-alkali soil.</title>
        <authorList>
            <person name="Sun J.-Q."/>
            <person name="Xu L."/>
        </authorList>
    </citation>
    <scope>NUCLEOTIDE SEQUENCE [LARGE SCALE GENOMIC DNA]</scope>
    <source>
        <strain evidence="8 9">SJ-36</strain>
    </source>
</reference>
<dbReference type="EC" id="2.5.1.78" evidence="3 7"/>
<keyword evidence="4 7" id="KW-0686">Riboflavin biosynthesis</keyword>
<organism evidence="8 9">
    <name type="scientific">Marilutibacter alkalisoli</name>
    <dbReference type="NCBI Taxonomy" id="2591633"/>
    <lineage>
        <taxon>Bacteria</taxon>
        <taxon>Pseudomonadati</taxon>
        <taxon>Pseudomonadota</taxon>
        <taxon>Gammaproteobacteria</taxon>
        <taxon>Lysobacterales</taxon>
        <taxon>Lysobacteraceae</taxon>
        <taxon>Marilutibacter</taxon>
    </lineage>
</organism>
<evidence type="ECO:0000256" key="3">
    <source>
        <dbReference type="ARBA" id="ARBA00012664"/>
    </source>
</evidence>
<feature type="binding site" evidence="7">
    <location>
        <position position="23"/>
    </location>
    <ligand>
        <name>5-amino-6-(D-ribitylamino)uracil</name>
        <dbReference type="ChEBI" id="CHEBI:15934"/>
    </ligand>
</feature>
<dbReference type="GO" id="GO:0000906">
    <property type="term" value="F:6,7-dimethyl-8-ribityllumazine synthase activity"/>
    <property type="evidence" value="ECO:0007669"/>
    <property type="project" value="UniProtKB-UniRule"/>
</dbReference>
<feature type="binding site" evidence="7">
    <location>
        <begin position="86"/>
        <end position="87"/>
    </location>
    <ligand>
        <name>(2S)-2-hydroxy-3-oxobutyl phosphate</name>
        <dbReference type="ChEBI" id="CHEBI:58830"/>
    </ligand>
</feature>